<organism evidence="3 4">
    <name type="scientific">Sediminihabitans luteus</name>
    <dbReference type="NCBI Taxonomy" id="1138585"/>
    <lineage>
        <taxon>Bacteria</taxon>
        <taxon>Bacillati</taxon>
        <taxon>Actinomycetota</taxon>
        <taxon>Actinomycetes</taxon>
        <taxon>Micrococcales</taxon>
        <taxon>Cellulomonadaceae</taxon>
        <taxon>Sediminihabitans</taxon>
    </lineage>
</organism>
<evidence type="ECO:0000313" key="3">
    <source>
        <dbReference type="EMBL" id="PJJ69252.1"/>
    </source>
</evidence>
<evidence type="ECO:0000313" key="4">
    <source>
        <dbReference type="Proteomes" id="UP000231693"/>
    </source>
</evidence>
<dbReference type="RefSeq" id="WP_100423860.1">
    <property type="nucleotide sequence ID" value="NZ_BOOX01000005.1"/>
</dbReference>
<dbReference type="EMBL" id="PGFE01000005">
    <property type="protein sequence ID" value="PJJ69252.1"/>
    <property type="molecule type" value="Genomic_DNA"/>
</dbReference>
<feature type="compositionally biased region" description="Pro residues" evidence="1">
    <location>
        <begin position="158"/>
        <end position="171"/>
    </location>
</feature>
<keyword evidence="2" id="KW-1133">Transmembrane helix</keyword>
<accession>A0A2M9CCY8</accession>
<evidence type="ECO:0000256" key="2">
    <source>
        <dbReference type="SAM" id="Phobius"/>
    </source>
</evidence>
<proteinExistence type="predicted"/>
<keyword evidence="2" id="KW-0812">Transmembrane</keyword>
<sequence>MNDTTLPPADDAAFLARLRGAADHAPSATMDLDASYRRTRRRAAAHRAGALGAVAACVAGAAFAMPGVVDLGGSGGQHHAPAVAAGAPGAGASGNGVRAVAPVGLVAQPGLTAPHDATAELLADGTLLVDTGLRADADTAIALAMPRSTLDDLRAPESAPPVPPDGTPPPGEGSDHFRFHVLRVDDALLADIRAAGTVAPWLDDAESDSVTSDAGDTLFASVGSRTPSVTIHSRGQEADGSADVARLDLGCLQPLPAGLDAEICVAAAMVDLDTIPRTTVTGPGEY</sequence>
<protein>
    <submittedName>
        <fullName evidence="3">Uncharacterized protein</fullName>
    </submittedName>
</protein>
<dbReference type="AlphaFoldDB" id="A0A2M9CCY8"/>
<keyword evidence="2" id="KW-0472">Membrane</keyword>
<reference evidence="3 4" key="1">
    <citation type="submission" date="2017-11" db="EMBL/GenBank/DDBJ databases">
        <title>Genomic Encyclopedia of Archaeal and Bacterial Type Strains, Phase II (KMG-II): From Individual Species to Whole Genera.</title>
        <authorList>
            <person name="Goeker M."/>
        </authorList>
    </citation>
    <scope>NUCLEOTIDE SEQUENCE [LARGE SCALE GENOMIC DNA]</scope>
    <source>
        <strain evidence="3 4">DSM 25478</strain>
    </source>
</reference>
<feature type="transmembrane region" description="Helical" evidence="2">
    <location>
        <begin position="48"/>
        <end position="69"/>
    </location>
</feature>
<gene>
    <name evidence="3" type="ORF">CLV28_2715</name>
</gene>
<keyword evidence="4" id="KW-1185">Reference proteome</keyword>
<comment type="caution">
    <text evidence="3">The sequence shown here is derived from an EMBL/GenBank/DDBJ whole genome shotgun (WGS) entry which is preliminary data.</text>
</comment>
<dbReference type="Proteomes" id="UP000231693">
    <property type="component" value="Unassembled WGS sequence"/>
</dbReference>
<evidence type="ECO:0000256" key="1">
    <source>
        <dbReference type="SAM" id="MobiDB-lite"/>
    </source>
</evidence>
<name>A0A2M9CCY8_9CELL</name>
<feature type="region of interest" description="Disordered" evidence="1">
    <location>
        <begin position="149"/>
        <end position="174"/>
    </location>
</feature>